<dbReference type="Proteomes" id="UP001165121">
    <property type="component" value="Unassembled WGS sequence"/>
</dbReference>
<proteinExistence type="predicted"/>
<keyword evidence="2" id="KW-1185">Reference proteome</keyword>
<evidence type="ECO:0000313" key="1">
    <source>
        <dbReference type="EMBL" id="GMF19895.1"/>
    </source>
</evidence>
<name>A0A9W6WMZ9_9STRA</name>
<dbReference type="EMBL" id="BSXT01000178">
    <property type="protein sequence ID" value="GMF19895.1"/>
    <property type="molecule type" value="Genomic_DNA"/>
</dbReference>
<accession>A0A9W6WMZ9</accession>
<reference evidence="1" key="1">
    <citation type="submission" date="2023-04" db="EMBL/GenBank/DDBJ databases">
        <title>Phytophthora fragariaefolia NBRC 109709.</title>
        <authorList>
            <person name="Ichikawa N."/>
            <person name="Sato H."/>
            <person name="Tonouchi N."/>
        </authorList>
    </citation>
    <scope>NUCLEOTIDE SEQUENCE</scope>
    <source>
        <strain evidence="1">NBRC 109709</strain>
    </source>
</reference>
<dbReference type="AlphaFoldDB" id="A0A9W6WMZ9"/>
<comment type="caution">
    <text evidence="1">The sequence shown here is derived from an EMBL/GenBank/DDBJ whole genome shotgun (WGS) entry which is preliminary data.</text>
</comment>
<evidence type="ECO:0000313" key="2">
    <source>
        <dbReference type="Proteomes" id="UP001165121"/>
    </source>
</evidence>
<sequence length="176" mass="19498">MNGDHTACGPPESRTKLENHDRVDDIRIWVGDLTFNGAESLTQPFKFTCAADIHGRSLVGNGSDEKPFLVGLSTKAMVLRLTIPPESFILHIDATYKVNRLEYLVVVVGVSDRLRGFHVVALFVVPQDVEEICEAALRALSRLFTCITGQQLVVRFTMGDADKAQYIIAHVVLRCT</sequence>
<gene>
    <name evidence="1" type="ORF">Pfra01_000221100</name>
</gene>
<protein>
    <submittedName>
        <fullName evidence="1">Unnamed protein product</fullName>
    </submittedName>
</protein>
<organism evidence="1 2">
    <name type="scientific">Phytophthora fragariaefolia</name>
    <dbReference type="NCBI Taxonomy" id="1490495"/>
    <lineage>
        <taxon>Eukaryota</taxon>
        <taxon>Sar</taxon>
        <taxon>Stramenopiles</taxon>
        <taxon>Oomycota</taxon>
        <taxon>Peronosporomycetes</taxon>
        <taxon>Peronosporales</taxon>
        <taxon>Peronosporaceae</taxon>
        <taxon>Phytophthora</taxon>
    </lineage>
</organism>
<dbReference type="OrthoDB" id="115980at2759"/>